<dbReference type="EMBL" id="UINC01211592">
    <property type="protein sequence ID" value="SVE35553.1"/>
    <property type="molecule type" value="Genomic_DNA"/>
</dbReference>
<sequence length="92" mass="10647">MDINYTNHSLKRMQQRGISKQAVEHILKYGEIFYDGHGAKVFFINKKNRNLLPSGIEAKDLKKIEKQLNAYVVKGTDGSLITVGHSYRRRRN</sequence>
<protein>
    <recommendedName>
        <fullName evidence="2">DUF4258 domain-containing protein</fullName>
    </recommendedName>
</protein>
<reference evidence="1" key="1">
    <citation type="submission" date="2018-05" db="EMBL/GenBank/DDBJ databases">
        <authorList>
            <person name="Lanie J.A."/>
            <person name="Ng W.-L."/>
            <person name="Kazmierczak K.M."/>
            <person name="Andrzejewski T.M."/>
            <person name="Davidsen T.M."/>
            <person name="Wayne K.J."/>
            <person name="Tettelin H."/>
            <person name="Glass J.I."/>
            <person name="Rusch D."/>
            <person name="Podicherti R."/>
            <person name="Tsui H.-C.T."/>
            <person name="Winkler M.E."/>
        </authorList>
    </citation>
    <scope>NUCLEOTIDE SEQUENCE</scope>
</reference>
<dbReference type="AlphaFoldDB" id="A0A383CU32"/>
<proteinExistence type="predicted"/>
<organism evidence="1">
    <name type="scientific">marine metagenome</name>
    <dbReference type="NCBI Taxonomy" id="408172"/>
    <lineage>
        <taxon>unclassified sequences</taxon>
        <taxon>metagenomes</taxon>
        <taxon>ecological metagenomes</taxon>
    </lineage>
</organism>
<evidence type="ECO:0008006" key="2">
    <source>
        <dbReference type="Google" id="ProtNLM"/>
    </source>
</evidence>
<evidence type="ECO:0000313" key="1">
    <source>
        <dbReference type="EMBL" id="SVE35553.1"/>
    </source>
</evidence>
<gene>
    <name evidence="1" type="ORF">METZ01_LOCUS488407</name>
</gene>
<dbReference type="InterPro" id="IPR025354">
    <property type="entry name" value="DUF4258"/>
</dbReference>
<dbReference type="Pfam" id="PF14076">
    <property type="entry name" value="DUF4258"/>
    <property type="match status" value="1"/>
</dbReference>
<accession>A0A383CU32</accession>
<name>A0A383CU32_9ZZZZ</name>